<evidence type="ECO:0000313" key="1">
    <source>
        <dbReference type="EMBL" id="SNV64109.1"/>
    </source>
</evidence>
<dbReference type="AlphaFoldDB" id="A0AAJ5C249"/>
<dbReference type="Proteomes" id="UP000215355">
    <property type="component" value="Chromosome 1"/>
</dbReference>
<dbReference type="KEGG" id="smiz:4412673_03927"/>
<evidence type="ECO:0000313" key="2">
    <source>
        <dbReference type="Proteomes" id="UP000215355"/>
    </source>
</evidence>
<reference evidence="1 2" key="1">
    <citation type="submission" date="2017-06" db="EMBL/GenBank/DDBJ databases">
        <authorList>
            <consortium name="Pathogen Informatics"/>
        </authorList>
    </citation>
    <scope>NUCLEOTIDE SEQUENCE [LARGE SCALE GENOMIC DNA]</scope>
    <source>
        <strain evidence="1 2">NCTC12149</strain>
    </source>
</reference>
<organism evidence="1 2">
    <name type="scientific">Sphingobacterium mizutaii</name>
    <dbReference type="NCBI Taxonomy" id="1010"/>
    <lineage>
        <taxon>Bacteria</taxon>
        <taxon>Pseudomonadati</taxon>
        <taxon>Bacteroidota</taxon>
        <taxon>Sphingobacteriia</taxon>
        <taxon>Sphingobacteriales</taxon>
        <taxon>Sphingobacteriaceae</taxon>
        <taxon>Sphingobacterium</taxon>
    </lineage>
</organism>
<protein>
    <submittedName>
        <fullName evidence="1">Uncharacterized protein</fullName>
    </submittedName>
</protein>
<sequence>MLTSLIFLGVHSYFEQNQKLDHFELVDQPTEEDECLKKYIEDDFFPLKEVDFHIPIQALSVLFPNPTERLPIISHFRHYPPPNEPT</sequence>
<name>A0AAJ5C249_9SPHI</name>
<dbReference type="EMBL" id="LT906468">
    <property type="protein sequence ID" value="SNV64109.1"/>
    <property type="molecule type" value="Genomic_DNA"/>
</dbReference>
<proteinExistence type="predicted"/>
<accession>A0AAJ5C249</accession>
<gene>
    <name evidence="1" type="ORF">SAMEA4412673_03927</name>
</gene>